<sequence>MTSTLPLGEMVGQLSSELSAMEAAALGHRPSCSPIHPVQGPNTTEMDFHYPIKHTKQGPNTTRVTNWKKEWQCCVEDESMRLCYAKGFSLVVDEIPILLLAVGKMSKYTDTNGELKSDAATI</sequence>
<reference evidence="1 2" key="1">
    <citation type="submission" date="2021-07" db="EMBL/GenBank/DDBJ databases">
        <title>The Aristolochia fimbriata genome: insights into angiosperm evolution, floral development and chemical biosynthesis.</title>
        <authorList>
            <person name="Jiao Y."/>
        </authorList>
    </citation>
    <scope>NUCLEOTIDE SEQUENCE [LARGE SCALE GENOMIC DNA]</scope>
    <source>
        <strain evidence="1">IBCAS-2021</strain>
        <tissue evidence="1">Leaf</tissue>
    </source>
</reference>
<dbReference type="Proteomes" id="UP000825729">
    <property type="component" value="Unassembled WGS sequence"/>
</dbReference>
<dbReference type="EMBL" id="JAINDJ010000006">
    <property type="protein sequence ID" value="KAG9443358.1"/>
    <property type="molecule type" value="Genomic_DNA"/>
</dbReference>
<organism evidence="1 2">
    <name type="scientific">Aristolochia fimbriata</name>
    <name type="common">White veined hardy Dutchman's pipe vine</name>
    <dbReference type="NCBI Taxonomy" id="158543"/>
    <lineage>
        <taxon>Eukaryota</taxon>
        <taxon>Viridiplantae</taxon>
        <taxon>Streptophyta</taxon>
        <taxon>Embryophyta</taxon>
        <taxon>Tracheophyta</taxon>
        <taxon>Spermatophyta</taxon>
        <taxon>Magnoliopsida</taxon>
        <taxon>Magnoliidae</taxon>
        <taxon>Piperales</taxon>
        <taxon>Aristolochiaceae</taxon>
        <taxon>Aristolochia</taxon>
    </lineage>
</organism>
<keyword evidence="2" id="KW-1185">Reference proteome</keyword>
<evidence type="ECO:0000313" key="1">
    <source>
        <dbReference type="EMBL" id="KAG9443358.1"/>
    </source>
</evidence>
<dbReference type="AlphaFoldDB" id="A0AAV7E7W0"/>
<proteinExistence type="predicted"/>
<name>A0AAV7E7W0_ARIFI</name>
<comment type="caution">
    <text evidence="1">The sequence shown here is derived from an EMBL/GenBank/DDBJ whole genome shotgun (WGS) entry which is preliminary data.</text>
</comment>
<accession>A0AAV7E7W0</accession>
<protein>
    <submittedName>
        <fullName evidence="1">Uncharacterized protein</fullName>
    </submittedName>
</protein>
<gene>
    <name evidence="1" type="ORF">H6P81_014698</name>
</gene>
<evidence type="ECO:0000313" key="2">
    <source>
        <dbReference type="Proteomes" id="UP000825729"/>
    </source>
</evidence>